<dbReference type="RefSeq" id="WP_157301950.1">
    <property type="nucleotide sequence ID" value="NZ_BAAAZB010000015.1"/>
</dbReference>
<name>A0A6N8JDH8_9BACT</name>
<comment type="caution">
    <text evidence="3">The sequence shown here is derived from an EMBL/GenBank/DDBJ whole genome shotgun (WGS) entry which is preliminary data.</text>
</comment>
<keyword evidence="4" id="KW-1185">Reference proteome</keyword>
<reference evidence="3 4" key="1">
    <citation type="submission" date="2019-12" db="EMBL/GenBank/DDBJ databases">
        <title>The draft genomic sequence of strain Chitinophaga oryziterrae JCM 16595.</title>
        <authorList>
            <person name="Zhang X."/>
        </authorList>
    </citation>
    <scope>NUCLEOTIDE SEQUENCE [LARGE SCALE GENOMIC DNA]</scope>
    <source>
        <strain evidence="3 4">JCM 16595</strain>
    </source>
</reference>
<proteinExistence type="inferred from homology"/>
<dbReference type="OrthoDB" id="2355173at2"/>
<dbReference type="AlphaFoldDB" id="A0A6N8JDH8"/>
<dbReference type="EMBL" id="WRXO01000007">
    <property type="protein sequence ID" value="MVT43337.1"/>
    <property type="molecule type" value="Genomic_DNA"/>
</dbReference>
<evidence type="ECO:0000313" key="4">
    <source>
        <dbReference type="Proteomes" id="UP000468388"/>
    </source>
</evidence>
<evidence type="ECO:0000256" key="1">
    <source>
        <dbReference type="ARBA" id="ARBA00006817"/>
    </source>
</evidence>
<comment type="similarity">
    <text evidence="1">Belongs to the AHA1 family.</text>
</comment>
<organism evidence="3 4">
    <name type="scientific">Chitinophaga oryziterrae</name>
    <dbReference type="NCBI Taxonomy" id="1031224"/>
    <lineage>
        <taxon>Bacteria</taxon>
        <taxon>Pseudomonadati</taxon>
        <taxon>Bacteroidota</taxon>
        <taxon>Chitinophagia</taxon>
        <taxon>Chitinophagales</taxon>
        <taxon>Chitinophagaceae</taxon>
        <taxon>Chitinophaga</taxon>
    </lineage>
</organism>
<dbReference type="Proteomes" id="UP000468388">
    <property type="component" value="Unassembled WGS sequence"/>
</dbReference>
<evidence type="ECO:0000259" key="2">
    <source>
        <dbReference type="Pfam" id="PF08327"/>
    </source>
</evidence>
<dbReference type="InterPro" id="IPR013538">
    <property type="entry name" value="ASHA1/2-like_C"/>
</dbReference>
<gene>
    <name evidence="3" type="ORF">GO495_22250</name>
</gene>
<dbReference type="InterPro" id="IPR023393">
    <property type="entry name" value="START-like_dom_sf"/>
</dbReference>
<dbReference type="Gene3D" id="3.30.530.20">
    <property type="match status" value="1"/>
</dbReference>
<evidence type="ECO:0000313" key="3">
    <source>
        <dbReference type="EMBL" id="MVT43337.1"/>
    </source>
</evidence>
<dbReference type="CDD" id="cd07814">
    <property type="entry name" value="SRPBCC_CalC_Aha1-like"/>
    <property type="match status" value="1"/>
</dbReference>
<dbReference type="Pfam" id="PF08327">
    <property type="entry name" value="AHSA1"/>
    <property type="match status" value="1"/>
</dbReference>
<dbReference type="SUPFAM" id="SSF55961">
    <property type="entry name" value="Bet v1-like"/>
    <property type="match status" value="1"/>
</dbReference>
<protein>
    <recommendedName>
        <fullName evidence="2">Activator of Hsp90 ATPase homologue 1/2-like C-terminal domain-containing protein</fullName>
    </recommendedName>
</protein>
<accession>A0A6N8JDH8</accession>
<sequence length="149" mass="17427">MQRDIRQKWFFQHPPQTVWEFLTNPEILSQWLMENDFQPIIGHRFRFNAKPRVKIGFDGIIFCEVLEIVPLKKLSYSWRGGPGKGKITLDSVVTWTLTPTDNGTELLLEQTGFKGMRNYLPYLIMNKGWSTNIKNRFTSIINSHETSAH</sequence>
<feature type="domain" description="Activator of Hsp90 ATPase homologue 1/2-like C-terminal" evidence="2">
    <location>
        <begin position="13"/>
        <end position="139"/>
    </location>
</feature>